<evidence type="ECO:0000256" key="5">
    <source>
        <dbReference type="ARBA" id="ARBA00022801"/>
    </source>
</evidence>
<keyword evidence="5 7" id="KW-0378">Hydrolase</keyword>
<dbReference type="PATRIC" id="fig|880074.11.peg.1760"/>
<keyword evidence="10" id="KW-1185">Reference proteome</keyword>
<dbReference type="Gene3D" id="2.60.40.10">
    <property type="entry name" value="Immunoglobulins"/>
    <property type="match status" value="1"/>
</dbReference>
<dbReference type="SUPFAM" id="SSF52279">
    <property type="entry name" value="Beta-D-glucan exohydrolase, C-terminal domain"/>
    <property type="match status" value="1"/>
</dbReference>
<evidence type="ECO:0000259" key="8">
    <source>
        <dbReference type="SMART" id="SM01217"/>
    </source>
</evidence>
<dbReference type="GO" id="GO:0009251">
    <property type="term" value="P:glucan catabolic process"/>
    <property type="evidence" value="ECO:0007669"/>
    <property type="project" value="TreeGrafter"/>
</dbReference>
<evidence type="ECO:0000256" key="4">
    <source>
        <dbReference type="ARBA" id="ARBA00022729"/>
    </source>
</evidence>
<dbReference type="Pfam" id="PF00933">
    <property type="entry name" value="Glyco_hydro_3"/>
    <property type="match status" value="1"/>
</dbReference>
<feature type="domain" description="Fibronectin type III-like" evidence="8">
    <location>
        <begin position="661"/>
        <end position="730"/>
    </location>
</feature>
<comment type="catalytic activity">
    <reaction evidence="1">
        <text>Hydrolysis of terminal, non-reducing beta-D-glucosyl residues with release of beta-D-glucose.</text>
        <dbReference type="EC" id="3.2.1.21"/>
    </reaction>
</comment>
<evidence type="ECO:0000256" key="3">
    <source>
        <dbReference type="ARBA" id="ARBA00012744"/>
    </source>
</evidence>
<dbReference type="SUPFAM" id="SSF51445">
    <property type="entry name" value="(Trans)glycosidases"/>
    <property type="match status" value="1"/>
</dbReference>
<dbReference type="InterPro" id="IPR051915">
    <property type="entry name" value="Cellulose_Degrad_GH3"/>
</dbReference>
<dbReference type="GO" id="GO:0008422">
    <property type="term" value="F:beta-glucosidase activity"/>
    <property type="evidence" value="ECO:0007669"/>
    <property type="project" value="UniProtKB-EC"/>
</dbReference>
<dbReference type="EMBL" id="CP007034">
    <property type="protein sequence ID" value="AHF12784.1"/>
    <property type="molecule type" value="Genomic_DNA"/>
</dbReference>
<sequence length="741" mass="81931">MKRKIVQFCILSAFAVGNLCYAVESDTRLEARVDSVLRLMTLTEKIGQMNQLSNKEELTGQQLEDFDTEALVRAGKVGSLLNVAGAEETRRYQEIAVKDTRLHIPLVFGLDVIHGFRTISPVPLAESCSWNMELIELSARIAAIEASAAGLQWTFAPMVDIAHDPRWGRVMEGAGEDPYLGAAVAVARVKGFQGDDLSAENTIAACAKHFAGYGAVEGGREYNTVDLSAQRLRELYLPPFAAAAEAGVATFMNAFNELMGVPATGSTFLVRDILKGEWNYDGMVVSDWGSVAEMAVHGVARDKSEAARLAVTAGCDMDMEGYCYVSELEDLVRRGVVSESLIDDAVRRILRLKFRLGLFDDPYRYCNAEREKRETLSAENREAVRAVARESIVLLENREGVLPLDGRYKTIGLIGPLADNPDDMLGSWCAWGQGRDVVDIRQGLEQAVGKSAVIRYAKGCEIEGDDRGGFDEAVRLARSCDVAILCLGENRFMSGEGASRTRLTLPGVQRELLQKIKETGTPVVLLLSNGRPLVLDWEKQNIATIVECWQLGVEAGHAIADVLLGRYNPSGKLTMSFPYNEGQIPVYYNCKSTGRPYVPGERYVTHYQDCPNEPLYAFGYGLSYTRFEYGDIELDKDTLSEGDTLRVVIPVTNVGDYDGQEVVQLYIRDVCSRITRPEKELKGFRKIALKKGETQSVVFHLSLADLEYVLADGRRVWDPGMFELFVGGSSTDVKRAEFMLK</sequence>
<comment type="similarity">
    <text evidence="2 7">Belongs to the glycosyl hydrolase 3 family.</text>
</comment>
<dbReference type="KEGG" id="bvs:BARVI_08480"/>
<dbReference type="InterPro" id="IPR036881">
    <property type="entry name" value="Glyco_hydro_3_C_sf"/>
</dbReference>
<organism evidence="9 10">
    <name type="scientific">Barnesiella viscericola DSM 18177</name>
    <dbReference type="NCBI Taxonomy" id="880074"/>
    <lineage>
        <taxon>Bacteria</taxon>
        <taxon>Pseudomonadati</taxon>
        <taxon>Bacteroidota</taxon>
        <taxon>Bacteroidia</taxon>
        <taxon>Bacteroidales</taxon>
        <taxon>Barnesiellaceae</taxon>
        <taxon>Barnesiella</taxon>
    </lineage>
</organism>
<reference evidence="9 10" key="1">
    <citation type="submission" date="2013-12" db="EMBL/GenBank/DDBJ databases">
        <authorList>
            <consortium name="DOE Joint Genome Institute"/>
            <person name="Eisen J."/>
            <person name="Huntemann M."/>
            <person name="Han J."/>
            <person name="Chen A."/>
            <person name="Kyrpides N."/>
            <person name="Mavromatis K."/>
            <person name="Markowitz V."/>
            <person name="Palaniappan K."/>
            <person name="Ivanova N."/>
            <person name="Schaumberg A."/>
            <person name="Pati A."/>
            <person name="Liolios K."/>
            <person name="Nordberg H.P."/>
            <person name="Cantor M.N."/>
            <person name="Hua S.X."/>
            <person name="Woyke T."/>
        </authorList>
    </citation>
    <scope>NUCLEOTIDE SEQUENCE [LARGE SCALE GENOMIC DNA]</scope>
    <source>
        <strain evidence="10">DSM 18177</strain>
    </source>
</reference>
<dbReference type="SMART" id="SM01217">
    <property type="entry name" value="Fn3_like"/>
    <property type="match status" value="1"/>
</dbReference>
<dbReference type="InterPro" id="IPR019800">
    <property type="entry name" value="Glyco_hydro_3_AS"/>
</dbReference>
<dbReference type="RefSeq" id="WP_025278770.1">
    <property type="nucleotide sequence ID" value="NZ_CP007034.1"/>
</dbReference>
<dbReference type="eggNOG" id="COG1472">
    <property type="taxonomic scope" value="Bacteria"/>
</dbReference>
<dbReference type="FunFam" id="2.60.40.10:FF:000495">
    <property type="entry name" value="Periplasmic beta-glucosidase"/>
    <property type="match status" value="1"/>
</dbReference>
<dbReference type="InterPro" id="IPR001764">
    <property type="entry name" value="Glyco_hydro_3_N"/>
</dbReference>
<dbReference type="HOGENOM" id="CLU_004542_5_1_10"/>
<dbReference type="Pfam" id="PF14310">
    <property type="entry name" value="Fn3-like"/>
    <property type="match status" value="1"/>
</dbReference>
<dbReference type="Gene3D" id="3.40.50.1700">
    <property type="entry name" value="Glycoside hydrolase family 3 C-terminal domain"/>
    <property type="match status" value="1"/>
</dbReference>
<dbReference type="OrthoDB" id="9805821at2"/>
<keyword evidence="4" id="KW-0732">Signal</keyword>
<gene>
    <name evidence="9" type="ORF">BARVI_08480</name>
</gene>
<keyword evidence="6 7" id="KW-0326">Glycosidase</keyword>
<dbReference type="Pfam" id="PF01915">
    <property type="entry name" value="Glyco_hydro_3_C"/>
    <property type="match status" value="1"/>
</dbReference>
<evidence type="ECO:0000256" key="7">
    <source>
        <dbReference type="RuleBase" id="RU361161"/>
    </source>
</evidence>
<dbReference type="PROSITE" id="PS00775">
    <property type="entry name" value="GLYCOSYL_HYDROL_F3"/>
    <property type="match status" value="1"/>
</dbReference>
<evidence type="ECO:0000313" key="9">
    <source>
        <dbReference type="EMBL" id="AHF12784.1"/>
    </source>
</evidence>
<dbReference type="EC" id="3.2.1.21" evidence="3"/>
<proteinExistence type="inferred from homology"/>
<dbReference type="Gene3D" id="3.20.20.300">
    <property type="entry name" value="Glycoside hydrolase, family 3, N-terminal domain"/>
    <property type="match status" value="1"/>
</dbReference>
<dbReference type="FunFam" id="3.20.20.300:FF:000005">
    <property type="entry name" value="Periplasmic beta-glucosidase"/>
    <property type="match status" value="1"/>
</dbReference>
<dbReference type="PANTHER" id="PTHR30620:SF16">
    <property type="entry name" value="LYSOSOMAL BETA GLUCOSIDASE"/>
    <property type="match status" value="1"/>
</dbReference>
<dbReference type="GeneID" id="90529438"/>
<evidence type="ECO:0000256" key="2">
    <source>
        <dbReference type="ARBA" id="ARBA00005336"/>
    </source>
</evidence>
<dbReference type="InterPro" id="IPR036962">
    <property type="entry name" value="Glyco_hydro_3_N_sf"/>
</dbReference>
<dbReference type="InterPro" id="IPR017853">
    <property type="entry name" value="GH"/>
</dbReference>
<evidence type="ECO:0000256" key="1">
    <source>
        <dbReference type="ARBA" id="ARBA00000448"/>
    </source>
</evidence>
<dbReference type="InterPro" id="IPR013783">
    <property type="entry name" value="Ig-like_fold"/>
</dbReference>
<dbReference type="PANTHER" id="PTHR30620">
    <property type="entry name" value="PERIPLASMIC BETA-GLUCOSIDASE-RELATED"/>
    <property type="match status" value="1"/>
</dbReference>
<dbReference type="Proteomes" id="UP000018901">
    <property type="component" value="Chromosome"/>
</dbReference>
<accession>W0EUB9</accession>
<evidence type="ECO:0000313" key="10">
    <source>
        <dbReference type="Proteomes" id="UP000018901"/>
    </source>
</evidence>
<dbReference type="InterPro" id="IPR002772">
    <property type="entry name" value="Glyco_hydro_3_C"/>
</dbReference>
<dbReference type="STRING" id="880074.BARVI_08480"/>
<dbReference type="InterPro" id="IPR026891">
    <property type="entry name" value="Fn3-like"/>
</dbReference>
<protein>
    <recommendedName>
        <fullName evidence="3">beta-glucosidase</fullName>
        <ecNumber evidence="3">3.2.1.21</ecNumber>
    </recommendedName>
</protein>
<evidence type="ECO:0000256" key="6">
    <source>
        <dbReference type="ARBA" id="ARBA00023295"/>
    </source>
</evidence>
<dbReference type="PRINTS" id="PR00133">
    <property type="entry name" value="GLHYDRLASE3"/>
</dbReference>
<name>W0EUB9_9BACT</name>
<dbReference type="AlphaFoldDB" id="W0EUB9"/>